<name>A0ACB9IWB4_9ASTR</name>
<accession>A0ACB9IWB4</accession>
<proteinExistence type="predicted"/>
<evidence type="ECO:0000313" key="1">
    <source>
        <dbReference type="EMBL" id="KAI3812132.1"/>
    </source>
</evidence>
<sequence length="1551" mass="174584">MHRSDKSIKVITIMHLSKPSPDPKCSVAPLLRADHLFPPFNHLQIYYRITLRKMKKANRNGENSSSGRKKTTFSPQLSENDVASSIMGGIVEKDFNQPVSQPQVTVLPFPVARHRSHGPHWAPRTSSLIPRGKDDEEDDGEDEDLTNFDMVAAEANPVKRKQKKGLDFRRWQELINDEDVDFHNKKERKSDGNAKSRDVKKELNSTKLEVVKSHEHEIGNVGIDDVQINIGNGIQSTIKSKNTTSNSLHVGAGIEQGSTSMESEIDAENRARLEKMSTDEIAEAQAEIMKKMNPELINILQKRGQNKMKKKSSISSAAIGSIAEAFNDKNKKESTSDNAHSMIITNPDHIQNGLENKDLPETKSSATSLWDAWSTHVEAARDLRFSLDGDLINDYGQVPGNSSAMGTYGVENASERDFLRTEGDPGALGYTIKEAIALTRSVVPGQRAIALHLLASVLYKAQDNIIKNQTGSTLKVGNQKKTVDWEALWAFALGPEPELALSLRMCLDDNHNSVVIACARVIQCVLSYDFNELLFDISEKTGFFEKDVCTAPIFRSRPNIDVGFLHGGFWKYNTKPSNIFPFDKIIKDDDVEDEHTIKDDMVVATQDIAAGLVRMGILPRIRYLLESDPSAALEERLISILVAIARHSPTCADAIMKCERLVQVVVHRFTTKDQMGVDFSKIKSVILMKVLARSERKRCMEFVNDGTFQKLMWHLYHCAFSLDHWMNIGTEKFKLLSALLVEQLRFWKVCIQYGYCVSYFSDLFPALYIWLDIPTFETLIGKNIIQEFTAITKESYLVLEALTRTLPKFYSHSQKVDQSTDNPMNGTEIWCWTHVGPMIDLALKWVSLENDPYLSSLLLLSGRTKNEGLTLTSVLWVISTVLHFLFGVLKSVIPEDNSTILSGSLPWLPEFIPKIGLHLIKNRILSFNRSDTDHVDSFLEFLCQYRYQSDQETSLASVSCLNGLLEVVIAVDKLIKLAKTEITVSSIGNQSLENADKILTDGILKCSISEMTTLLTTFMKLTSTSGQLVQYVEMFGRGGPAPGVGVGWGAAGGGFWSLNILVAQMDARLVLQLLEIFLVEFAKEKEKPTNEEINMTMERLNCAFGLCLLVGPMDGFIMEKVLDIFLQPQILMFLDFGIRRSLTFGWQYTEEEYLMFSENLISHFKNRWLHVKKSKSKVKTRDSQHGTSKKSKFSLNTIEEDVETSAETSLVTEWAHQRKPLPDHWFLSPISTVDYTKLVNLPVKPNFLEVAKSGLFFILGLEAISSHVSSNSYSIQSAPVIWKLHALSVSLFAGMDILEDEKTRDIYSNLQEFYGQSLDKKLLEVGRNNSVDLLKFDKEIHDSYSTFVETLVENFAGASYGDLLFGRQISMYLHRCVGAPVRLAVWNALSNIRGLELLPPLEKCLAQEEGYLEPLEDDEMILEAYVKSWVSGSLDRSLTRKSVAFTLVVHHLSSFIFGNHSADKNSLRNKLAKSILRDYSRKSDHEGMMVKLIQYEKPANYQKLEQAEDEDGSLQGSETARRLTVLREACEGNSTLLSVVEKLKKVILKDK</sequence>
<reference evidence="2" key="1">
    <citation type="journal article" date="2022" name="Mol. Ecol. Resour.">
        <title>The genomes of chicory, endive, great burdock and yacon provide insights into Asteraceae palaeo-polyploidization history and plant inulin production.</title>
        <authorList>
            <person name="Fan W."/>
            <person name="Wang S."/>
            <person name="Wang H."/>
            <person name="Wang A."/>
            <person name="Jiang F."/>
            <person name="Liu H."/>
            <person name="Zhao H."/>
            <person name="Xu D."/>
            <person name="Zhang Y."/>
        </authorList>
    </citation>
    <scope>NUCLEOTIDE SEQUENCE [LARGE SCALE GENOMIC DNA]</scope>
    <source>
        <strain evidence="2">cv. Yunnan</strain>
    </source>
</reference>
<dbReference type="Proteomes" id="UP001056120">
    <property type="component" value="Linkage Group LG06"/>
</dbReference>
<keyword evidence="2" id="KW-1185">Reference proteome</keyword>
<reference evidence="1 2" key="2">
    <citation type="journal article" date="2022" name="Mol. Ecol. Resour.">
        <title>The genomes of chicory, endive, great burdock and yacon provide insights into Asteraceae paleo-polyploidization history and plant inulin production.</title>
        <authorList>
            <person name="Fan W."/>
            <person name="Wang S."/>
            <person name="Wang H."/>
            <person name="Wang A."/>
            <person name="Jiang F."/>
            <person name="Liu H."/>
            <person name="Zhao H."/>
            <person name="Xu D."/>
            <person name="Zhang Y."/>
        </authorList>
    </citation>
    <scope>NUCLEOTIDE SEQUENCE [LARGE SCALE GENOMIC DNA]</scope>
    <source>
        <strain evidence="2">cv. Yunnan</strain>
        <tissue evidence="1">Leaves</tissue>
    </source>
</reference>
<protein>
    <submittedName>
        <fullName evidence="1">Uncharacterized protein</fullName>
    </submittedName>
</protein>
<organism evidence="1 2">
    <name type="scientific">Smallanthus sonchifolius</name>
    <dbReference type="NCBI Taxonomy" id="185202"/>
    <lineage>
        <taxon>Eukaryota</taxon>
        <taxon>Viridiplantae</taxon>
        <taxon>Streptophyta</taxon>
        <taxon>Embryophyta</taxon>
        <taxon>Tracheophyta</taxon>
        <taxon>Spermatophyta</taxon>
        <taxon>Magnoliopsida</taxon>
        <taxon>eudicotyledons</taxon>
        <taxon>Gunneridae</taxon>
        <taxon>Pentapetalae</taxon>
        <taxon>asterids</taxon>
        <taxon>campanulids</taxon>
        <taxon>Asterales</taxon>
        <taxon>Asteraceae</taxon>
        <taxon>Asteroideae</taxon>
        <taxon>Heliantheae alliance</taxon>
        <taxon>Millerieae</taxon>
        <taxon>Smallanthus</taxon>
    </lineage>
</organism>
<evidence type="ECO:0000313" key="2">
    <source>
        <dbReference type="Proteomes" id="UP001056120"/>
    </source>
</evidence>
<gene>
    <name evidence="1" type="ORF">L1987_16838</name>
</gene>
<dbReference type="EMBL" id="CM042023">
    <property type="protein sequence ID" value="KAI3812132.1"/>
    <property type="molecule type" value="Genomic_DNA"/>
</dbReference>
<comment type="caution">
    <text evidence="1">The sequence shown here is derived from an EMBL/GenBank/DDBJ whole genome shotgun (WGS) entry which is preliminary data.</text>
</comment>